<dbReference type="GeneID" id="25560534"/>
<feature type="region of interest" description="Disordered" evidence="1">
    <location>
        <begin position="400"/>
        <end position="504"/>
    </location>
</feature>
<dbReference type="STRING" id="461836.A0A0L0DH00"/>
<proteinExistence type="predicted"/>
<feature type="region of interest" description="Disordered" evidence="1">
    <location>
        <begin position="282"/>
        <end position="310"/>
    </location>
</feature>
<evidence type="ECO:0000313" key="2">
    <source>
        <dbReference type="EMBL" id="KNC50583.1"/>
    </source>
</evidence>
<gene>
    <name evidence="2" type="ORF">AMSG_00743</name>
</gene>
<dbReference type="eggNOG" id="KOG2374">
    <property type="taxonomic scope" value="Eukaryota"/>
</dbReference>
<dbReference type="GO" id="GO:0000993">
    <property type="term" value="F:RNA polymerase II complex binding"/>
    <property type="evidence" value="ECO:0007669"/>
    <property type="project" value="TreeGrafter"/>
</dbReference>
<feature type="compositionally biased region" description="Basic residues" evidence="1">
    <location>
        <begin position="483"/>
        <end position="496"/>
    </location>
</feature>
<name>A0A0L0DH00_THETB</name>
<protein>
    <recommendedName>
        <fullName evidence="4">VHS domain-containing protein</fullName>
    </recommendedName>
</protein>
<feature type="compositionally biased region" description="Basic and acidic residues" evidence="1">
    <location>
        <begin position="422"/>
        <end position="439"/>
    </location>
</feature>
<dbReference type="EMBL" id="GL349435">
    <property type="protein sequence ID" value="KNC50583.1"/>
    <property type="molecule type" value="Genomic_DNA"/>
</dbReference>
<reference evidence="2 3" key="1">
    <citation type="submission" date="2010-05" db="EMBL/GenBank/DDBJ databases">
        <title>The Genome Sequence of Thecamonas trahens ATCC 50062.</title>
        <authorList>
            <consortium name="The Broad Institute Genome Sequencing Platform"/>
            <person name="Russ C."/>
            <person name="Cuomo C."/>
            <person name="Shea T."/>
            <person name="Young S.K."/>
            <person name="Zeng Q."/>
            <person name="Koehrsen M."/>
            <person name="Haas B."/>
            <person name="Borodovsky M."/>
            <person name="Guigo R."/>
            <person name="Alvarado L."/>
            <person name="Berlin A."/>
            <person name="Bochicchio J."/>
            <person name="Borenstein D."/>
            <person name="Chapman S."/>
            <person name="Chen Z."/>
            <person name="Freedman E."/>
            <person name="Gellesch M."/>
            <person name="Goldberg J."/>
            <person name="Griggs A."/>
            <person name="Gujja S."/>
            <person name="Heilman E."/>
            <person name="Heiman D."/>
            <person name="Hepburn T."/>
            <person name="Howarth C."/>
            <person name="Jen D."/>
            <person name="Larson L."/>
            <person name="Mehta T."/>
            <person name="Park D."/>
            <person name="Pearson M."/>
            <person name="Roberts A."/>
            <person name="Saif S."/>
            <person name="Shenoy N."/>
            <person name="Sisk P."/>
            <person name="Stolte C."/>
            <person name="Sykes S."/>
            <person name="Thomson T."/>
            <person name="Walk T."/>
            <person name="White J."/>
            <person name="Yandava C."/>
            <person name="Burger G."/>
            <person name="Gray M.W."/>
            <person name="Holland P.W.H."/>
            <person name="King N."/>
            <person name="Lang F.B.F."/>
            <person name="Roger A.J."/>
            <person name="Ruiz-Trillo I."/>
            <person name="Lander E."/>
            <person name="Nusbaum C."/>
        </authorList>
    </citation>
    <scope>NUCLEOTIDE SEQUENCE [LARGE SCALE GENOMIC DNA]</scope>
    <source>
        <strain evidence="2 3">ATCC 50062</strain>
    </source>
</reference>
<sequence length="504" mass="55423">MDVATRHRIHDLVKGVANSGRPVVEPKVLAELRALGKTVSGVGATVFEAMWKELPRKHAQVRLSMVALTDALFTASKAFRKAVIRELNAFVALVVGSPAEPLPKPAAVAPQLRAAALAAIDRWHAKVPDVAQHLDLAIHYINSRLRLQLPSQIRRAAEAARSAPRPRLARPPSRTGLPRGALPVSADDRSVRIQRTQVLLRAKFDELVERADAVFDAAASSVEVLANATTLLETAQQARQVVNERKSRTDVSNVELLDRESESRLDPALLEQRYFADQAGAGSDGEYEYEYGSDDEDADDMEDGPSATVSCSSAASTTERAALAHLCTAVRDAALDLRTTSQLEVSRWISVVGKVQLPVGGYERTLQSRFMARLLETKAAMAAALDRAEQVLPDLDQSQEPSFEEVALPQPPPPSQPSAESPSREATARKRGRADDESPAKSGRRRKRRRKRTNLLPLVPQSQTWRKEALAKSRSRDAMLALHKSKAAVDKRRHRDPNRWNTQI</sequence>
<evidence type="ECO:0000256" key="1">
    <source>
        <dbReference type="SAM" id="MobiDB-lite"/>
    </source>
</evidence>
<dbReference type="Pfam" id="PF20867">
    <property type="entry name" value="UVSSA_N"/>
    <property type="match status" value="1"/>
</dbReference>
<accession>A0A0L0DH00</accession>
<feature type="compositionally biased region" description="Acidic residues" evidence="1">
    <location>
        <begin position="285"/>
        <end position="303"/>
    </location>
</feature>
<dbReference type="OMA" id="FIENWHE"/>
<dbReference type="RefSeq" id="XP_013762472.1">
    <property type="nucleotide sequence ID" value="XM_013907018.1"/>
</dbReference>
<feature type="compositionally biased region" description="Basic and acidic residues" evidence="1">
    <location>
        <begin position="465"/>
        <end position="477"/>
    </location>
</feature>
<dbReference type="PANTHER" id="PTHR28670">
    <property type="entry name" value="UV-STIMULATED SCAFFOLD PROTEIN A"/>
    <property type="match status" value="1"/>
</dbReference>
<evidence type="ECO:0008006" key="4">
    <source>
        <dbReference type="Google" id="ProtNLM"/>
    </source>
</evidence>
<dbReference type="GO" id="GO:0005694">
    <property type="term" value="C:chromosome"/>
    <property type="evidence" value="ECO:0007669"/>
    <property type="project" value="TreeGrafter"/>
</dbReference>
<dbReference type="InterPro" id="IPR018610">
    <property type="entry name" value="UVSSA"/>
</dbReference>
<dbReference type="AlphaFoldDB" id="A0A0L0DH00"/>
<evidence type="ECO:0000313" key="3">
    <source>
        <dbReference type="Proteomes" id="UP000054408"/>
    </source>
</evidence>
<dbReference type="Proteomes" id="UP000054408">
    <property type="component" value="Unassembled WGS sequence"/>
</dbReference>
<feature type="compositionally biased region" description="Basic residues" evidence="1">
    <location>
        <begin position="442"/>
        <end position="453"/>
    </location>
</feature>
<keyword evidence="3" id="KW-1185">Reference proteome</keyword>
<organism evidence="2 3">
    <name type="scientific">Thecamonas trahens ATCC 50062</name>
    <dbReference type="NCBI Taxonomy" id="461836"/>
    <lineage>
        <taxon>Eukaryota</taxon>
        <taxon>Apusozoa</taxon>
        <taxon>Apusomonadida</taxon>
        <taxon>Apusomonadidae</taxon>
        <taxon>Thecamonas</taxon>
    </lineage>
</organism>
<dbReference type="PANTHER" id="PTHR28670:SF1">
    <property type="entry name" value="UV-STIMULATED SCAFFOLD PROTEIN A"/>
    <property type="match status" value="1"/>
</dbReference>
<feature type="compositionally biased region" description="Low complexity" evidence="1">
    <location>
        <begin position="159"/>
        <end position="174"/>
    </location>
</feature>
<dbReference type="GO" id="GO:0006283">
    <property type="term" value="P:transcription-coupled nucleotide-excision repair"/>
    <property type="evidence" value="ECO:0007669"/>
    <property type="project" value="TreeGrafter"/>
</dbReference>
<dbReference type="GO" id="GO:0009411">
    <property type="term" value="P:response to UV"/>
    <property type="evidence" value="ECO:0007669"/>
    <property type="project" value="InterPro"/>
</dbReference>
<feature type="region of interest" description="Disordered" evidence="1">
    <location>
        <begin position="158"/>
        <end position="183"/>
    </location>
</feature>
<dbReference type="InterPro" id="IPR049408">
    <property type="entry name" value="UVSSA_N_a-solenoid_rpt"/>
</dbReference>